<reference evidence="2" key="1">
    <citation type="submission" date="2023-08" db="EMBL/GenBank/DDBJ databases">
        <authorList>
            <person name="Chen Y."/>
            <person name="Shah S."/>
            <person name="Dougan E. K."/>
            <person name="Thang M."/>
            <person name="Chan C."/>
        </authorList>
    </citation>
    <scope>NUCLEOTIDE SEQUENCE</scope>
</reference>
<name>A0AA36HJI3_9DINO</name>
<dbReference type="AlphaFoldDB" id="A0AA36HJI3"/>
<sequence length="277" mass="31448">MDSWDNHDGDSFRPRGWMSALVLLVTFLLLPEKMLCFSEEIWKLQRSFRREVLQVFRSVSESPAGRQLVSATLWIFRKVSGGRWASPCLPPHSLRARAGGHGEVLILWSGHYQVNPFHEESYIYAWKMVREEVSDATWKEESVVVNLCKELGAAPGRWGTILDLPDQAVTRIRVCATNRLGRSEWSREEVEVTTRTAKQPDMKIRVTSAEGIQSCAQCDRALPKKPGALYARLVSRSVFSPGCQHGPFCGRCQQRLARKVLPCCVCRGLIESWNETE</sequence>
<protein>
    <recommendedName>
        <fullName evidence="1">Fibronectin type-III domain-containing protein</fullName>
    </recommendedName>
</protein>
<dbReference type="PROSITE" id="PS50853">
    <property type="entry name" value="FN3"/>
    <property type="match status" value="1"/>
</dbReference>
<dbReference type="EMBL" id="CAUJNA010000007">
    <property type="protein sequence ID" value="CAJ1370316.1"/>
    <property type="molecule type" value="Genomic_DNA"/>
</dbReference>
<evidence type="ECO:0000313" key="2">
    <source>
        <dbReference type="EMBL" id="CAJ1370316.1"/>
    </source>
</evidence>
<dbReference type="InterPro" id="IPR036116">
    <property type="entry name" value="FN3_sf"/>
</dbReference>
<proteinExistence type="predicted"/>
<organism evidence="2 3">
    <name type="scientific">Effrenium voratum</name>
    <dbReference type="NCBI Taxonomy" id="2562239"/>
    <lineage>
        <taxon>Eukaryota</taxon>
        <taxon>Sar</taxon>
        <taxon>Alveolata</taxon>
        <taxon>Dinophyceae</taxon>
        <taxon>Suessiales</taxon>
        <taxon>Symbiodiniaceae</taxon>
        <taxon>Effrenium</taxon>
    </lineage>
</organism>
<dbReference type="CDD" id="cd00063">
    <property type="entry name" value="FN3"/>
    <property type="match status" value="1"/>
</dbReference>
<comment type="caution">
    <text evidence="2">The sequence shown here is derived from an EMBL/GenBank/DDBJ whole genome shotgun (WGS) entry which is preliminary data.</text>
</comment>
<dbReference type="InterPro" id="IPR013783">
    <property type="entry name" value="Ig-like_fold"/>
</dbReference>
<gene>
    <name evidence="2" type="ORF">EVOR1521_LOCUS906</name>
</gene>
<dbReference type="SUPFAM" id="SSF49265">
    <property type="entry name" value="Fibronectin type III"/>
    <property type="match status" value="1"/>
</dbReference>
<feature type="domain" description="Fibronectin type-III" evidence="1">
    <location>
        <begin position="90"/>
        <end position="197"/>
    </location>
</feature>
<dbReference type="InterPro" id="IPR003961">
    <property type="entry name" value="FN3_dom"/>
</dbReference>
<dbReference type="Gene3D" id="2.60.40.10">
    <property type="entry name" value="Immunoglobulins"/>
    <property type="match status" value="1"/>
</dbReference>
<dbReference type="Proteomes" id="UP001178507">
    <property type="component" value="Unassembled WGS sequence"/>
</dbReference>
<evidence type="ECO:0000259" key="1">
    <source>
        <dbReference type="PROSITE" id="PS50853"/>
    </source>
</evidence>
<accession>A0AA36HJI3</accession>
<evidence type="ECO:0000313" key="3">
    <source>
        <dbReference type="Proteomes" id="UP001178507"/>
    </source>
</evidence>
<keyword evidence="3" id="KW-1185">Reference proteome</keyword>